<reference evidence="2 3" key="1">
    <citation type="journal article" date="2022" name="IScience">
        <title>An ultrasensitive nanofiber-based assay for enzymatic hydrolysis and deep-sea microbial degradation of cellulose.</title>
        <authorList>
            <person name="Tsudome M."/>
            <person name="Tachioka M."/>
            <person name="Miyazaki M."/>
            <person name="Uchimura K."/>
            <person name="Tsuda M."/>
            <person name="Takaki Y."/>
            <person name="Deguchi S."/>
        </authorList>
    </citation>
    <scope>NUCLEOTIDE SEQUENCE [LARGE SCALE GENOMIC DNA]</scope>
    <source>
        <strain evidence="2 3">GE09</strain>
    </source>
</reference>
<dbReference type="RefSeq" id="WP_236986769.1">
    <property type="nucleotide sequence ID" value="NZ_AP023086.1"/>
</dbReference>
<dbReference type="PANTHER" id="PTHR35812">
    <property type="entry name" value="LIPOPROTEIN"/>
    <property type="match status" value="1"/>
</dbReference>
<gene>
    <name evidence="2" type="ORF">MARGE09_P1497</name>
</gene>
<proteinExistence type="predicted"/>
<evidence type="ECO:0000259" key="1">
    <source>
        <dbReference type="Pfam" id="PF07603"/>
    </source>
</evidence>
<dbReference type="AlphaFoldDB" id="A0AAN1WGQ6"/>
<dbReference type="PROSITE" id="PS51257">
    <property type="entry name" value="PROKAR_LIPOPROTEIN"/>
    <property type="match status" value="1"/>
</dbReference>
<name>A0AAN1WGQ6_9GAMM</name>
<evidence type="ECO:0000313" key="3">
    <source>
        <dbReference type="Proteomes" id="UP001320119"/>
    </source>
</evidence>
<accession>A0AAN1WGQ6</accession>
<dbReference type="InterPro" id="IPR011460">
    <property type="entry name" value="Lcl_C"/>
</dbReference>
<dbReference type="EMBL" id="AP023086">
    <property type="protein sequence ID" value="BCD97296.1"/>
    <property type="molecule type" value="Genomic_DNA"/>
</dbReference>
<dbReference type="KEGG" id="marq:MARGE09_P1497"/>
<dbReference type="Pfam" id="PF07603">
    <property type="entry name" value="Lcl_C"/>
    <property type="match status" value="1"/>
</dbReference>
<protein>
    <recommendedName>
        <fullName evidence="1">Lcl C-terminal domain-containing protein</fullName>
    </recommendedName>
</protein>
<dbReference type="Proteomes" id="UP001320119">
    <property type="component" value="Chromosome"/>
</dbReference>
<keyword evidence="3" id="KW-1185">Reference proteome</keyword>
<dbReference type="PANTHER" id="PTHR35812:SF1">
    <property type="entry name" value="LIPOPROTEIN"/>
    <property type="match status" value="1"/>
</dbReference>
<feature type="domain" description="Lcl C-terminal" evidence="1">
    <location>
        <begin position="105"/>
        <end position="250"/>
    </location>
</feature>
<evidence type="ECO:0000313" key="2">
    <source>
        <dbReference type="EMBL" id="BCD97296.1"/>
    </source>
</evidence>
<organism evidence="2 3">
    <name type="scientific">Marinagarivorans cellulosilyticus</name>
    <dbReference type="NCBI Taxonomy" id="2721545"/>
    <lineage>
        <taxon>Bacteria</taxon>
        <taxon>Pseudomonadati</taxon>
        <taxon>Pseudomonadota</taxon>
        <taxon>Gammaproteobacteria</taxon>
        <taxon>Cellvibrionales</taxon>
        <taxon>Cellvibrionaceae</taxon>
        <taxon>Marinagarivorans</taxon>
    </lineage>
</organism>
<sequence length="256" mass="26983">MKFVALLVLCLTVAGCISDDVKTNAPALAPLNDTGVTVCMSGVWEQEDCANTDRHAQDGMHGRDADAAIVKAGTGLAGFDFTKRDATGAEIPDQAAVWQEDAWVCVEDNVTGLLWEVKSGDANAVRYGNHTYSWHAPNGSANGGNAGATNGGVCTGVDCDTAAYITLANNAAWCGQSDWRLPTVSELLSIADQSRANPPLDGAIFPNSAYNAHWTSQTVAFNPEFAWYVYFTAAGNGIINKTNAAHIRLVSGGLLQ</sequence>